<evidence type="ECO:0000313" key="1">
    <source>
        <dbReference type="EMBL" id="KAE8330922.1"/>
    </source>
</evidence>
<dbReference type="InterPro" id="IPR036045">
    <property type="entry name" value="Sec1-like_sf"/>
</dbReference>
<dbReference type="EMBL" id="ML741771">
    <property type="protein sequence ID" value="KAE8330922.1"/>
    <property type="molecule type" value="Genomic_DNA"/>
</dbReference>
<dbReference type="Proteomes" id="UP000325945">
    <property type="component" value="Unassembled WGS sequence"/>
</dbReference>
<reference evidence="2" key="1">
    <citation type="submission" date="2019-04" db="EMBL/GenBank/DDBJ databases">
        <title>Friends and foes A comparative genomics studyof 23 Aspergillus species from section Flavi.</title>
        <authorList>
            <consortium name="DOE Joint Genome Institute"/>
            <person name="Kjaerbolling I."/>
            <person name="Vesth T."/>
            <person name="Frisvad J.C."/>
            <person name="Nybo J.L."/>
            <person name="Theobald S."/>
            <person name="Kildgaard S."/>
            <person name="Isbrandt T."/>
            <person name="Kuo A."/>
            <person name="Sato A."/>
            <person name="Lyhne E.K."/>
            <person name="Kogle M.E."/>
            <person name="Wiebenga A."/>
            <person name="Kun R.S."/>
            <person name="Lubbers R.J."/>
            <person name="Makela M.R."/>
            <person name="Barry K."/>
            <person name="Chovatia M."/>
            <person name="Clum A."/>
            <person name="Daum C."/>
            <person name="Haridas S."/>
            <person name="He G."/>
            <person name="LaButti K."/>
            <person name="Lipzen A."/>
            <person name="Mondo S."/>
            <person name="Riley R."/>
            <person name="Salamov A."/>
            <person name="Simmons B.A."/>
            <person name="Magnuson J.K."/>
            <person name="Henrissat B."/>
            <person name="Mortensen U.H."/>
            <person name="Larsen T.O."/>
            <person name="Devries R.P."/>
            <person name="Grigoriev I.V."/>
            <person name="Machida M."/>
            <person name="Baker S.E."/>
            <person name="Andersen M.R."/>
        </authorList>
    </citation>
    <scope>NUCLEOTIDE SEQUENCE [LARGE SCALE GENOMIC DNA]</scope>
    <source>
        <strain evidence="2">CBS 130017</strain>
    </source>
</reference>
<dbReference type="AlphaFoldDB" id="A0A5N6XDC6"/>
<dbReference type="InterPro" id="IPR043154">
    <property type="entry name" value="Sec-1-like_dom1"/>
</dbReference>
<proteinExistence type="predicted"/>
<gene>
    <name evidence="1" type="ORF">BDV39DRAFT_15189</name>
</gene>
<name>A0A5N6XDC6_9EURO</name>
<accession>A0A5N6XDC6</accession>
<protein>
    <submittedName>
        <fullName evidence="1">Uncharacterized protein</fullName>
    </submittedName>
</protein>
<dbReference type="Gene3D" id="3.40.50.2060">
    <property type="match status" value="1"/>
</dbReference>
<sequence>MAPYPGSDADYFKDKARRDLLTLLEGVRGKKNLVVSQDLAGPVGLFVKFSLLQEYGVDRVFLLENANVDSSQRNVVFLVHAEKTRQVRTVAGMSFSAYHRLVVFLLCARLHEWRGPGTAHGTNSRLRRCIPSLRSQSKDP</sequence>
<organism evidence="1 2">
    <name type="scientific">Aspergillus sergii</name>
    <dbReference type="NCBI Taxonomy" id="1034303"/>
    <lineage>
        <taxon>Eukaryota</taxon>
        <taxon>Fungi</taxon>
        <taxon>Dikarya</taxon>
        <taxon>Ascomycota</taxon>
        <taxon>Pezizomycotina</taxon>
        <taxon>Eurotiomycetes</taxon>
        <taxon>Eurotiomycetidae</taxon>
        <taxon>Eurotiales</taxon>
        <taxon>Aspergillaceae</taxon>
        <taxon>Aspergillus</taxon>
        <taxon>Aspergillus subgen. Circumdati</taxon>
    </lineage>
</organism>
<keyword evidence="2" id="KW-1185">Reference proteome</keyword>
<dbReference type="SUPFAM" id="SSF56815">
    <property type="entry name" value="Sec1/munc18-like (SM) proteins"/>
    <property type="match status" value="1"/>
</dbReference>
<evidence type="ECO:0000313" key="2">
    <source>
        <dbReference type="Proteomes" id="UP000325945"/>
    </source>
</evidence>